<comment type="caution">
    <text evidence="7">The sequence shown here is derived from an EMBL/GenBank/DDBJ whole genome shotgun (WGS) entry which is preliminary data.</text>
</comment>
<evidence type="ECO:0000259" key="6">
    <source>
        <dbReference type="Pfam" id="PF03466"/>
    </source>
</evidence>
<feature type="domain" description="LysR substrate-binding" evidence="6">
    <location>
        <begin position="2"/>
        <end position="118"/>
    </location>
</feature>
<proteinExistence type="inferred from homology"/>
<dbReference type="Gene3D" id="3.40.190.10">
    <property type="entry name" value="Periplasmic binding protein-like II"/>
    <property type="match status" value="2"/>
</dbReference>
<dbReference type="SUPFAM" id="SSF53850">
    <property type="entry name" value="Periplasmic binding protein-like II"/>
    <property type="match status" value="1"/>
</dbReference>
<keyword evidence="3" id="KW-0238">DNA-binding</keyword>
<feature type="region of interest" description="Disordered" evidence="5">
    <location>
        <begin position="122"/>
        <end position="151"/>
    </location>
</feature>
<feature type="compositionally biased region" description="Basic residues" evidence="5">
    <location>
        <begin position="122"/>
        <end position="133"/>
    </location>
</feature>
<dbReference type="PANTHER" id="PTHR30346:SF0">
    <property type="entry name" value="HCA OPERON TRANSCRIPTIONAL ACTIVATOR HCAR"/>
    <property type="match status" value="1"/>
</dbReference>
<dbReference type="Proteomes" id="UP000744980">
    <property type="component" value="Unassembled WGS sequence"/>
</dbReference>
<protein>
    <recommendedName>
        <fullName evidence="6">LysR substrate-binding domain-containing protein</fullName>
    </recommendedName>
</protein>
<sequence>MPLARSEICIEDLKGEKIISFSRQNLSFTERCFAEKFEAHDLAKSVAYTCDDTFSVVSLVSAGLGIGFAPEWTLDLPNRNFELRKVRGIDFRIGLGVAWSKDDPTAARDDIIEIARSRVRAGKSGARSRKPRGLRSLNQTERLAGPRPPGSRPLAVAMLILRDEAFNRSSRARTGSGSAVAVAWYAHYSPKLPAGSAFDLTQKLQFTTI</sequence>
<evidence type="ECO:0000313" key="8">
    <source>
        <dbReference type="Proteomes" id="UP000744980"/>
    </source>
</evidence>
<evidence type="ECO:0000256" key="1">
    <source>
        <dbReference type="ARBA" id="ARBA00009437"/>
    </source>
</evidence>
<dbReference type="EMBL" id="WXFA01000022">
    <property type="protein sequence ID" value="MBM3094065.1"/>
    <property type="molecule type" value="Genomic_DNA"/>
</dbReference>
<keyword evidence="4" id="KW-0804">Transcription</keyword>
<dbReference type="Pfam" id="PF03466">
    <property type="entry name" value="LysR_substrate"/>
    <property type="match status" value="1"/>
</dbReference>
<comment type="similarity">
    <text evidence="1">Belongs to the LysR transcriptional regulatory family.</text>
</comment>
<gene>
    <name evidence="7" type="ORF">GFB56_25295</name>
</gene>
<dbReference type="InterPro" id="IPR005119">
    <property type="entry name" value="LysR_subst-bd"/>
</dbReference>
<evidence type="ECO:0000256" key="5">
    <source>
        <dbReference type="SAM" id="MobiDB-lite"/>
    </source>
</evidence>
<accession>A0AAW4FS20</accession>
<dbReference type="GO" id="GO:0032993">
    <property type="term" value="C:protein-DNA complex"/>
    <property type="evidence" value="ECO:0007669"/>
    <property type="project" value="TreeGrafter"/>
</dbReference>
<dbReference type="AlphaFoldDB" id="A0AAW4FS20"/>
<name>A0AAW4FS20_9HYPH</name>
<dbReference type="GO" id="GO:0003677">
    <property type="term" value="F:DNA binding"/>
    <property type="evidence" value="ECO:0007669"/>
    <property type="project" value="UniProtKB-KW"/>
</dbReference>
<keyword evidence="8" id="KW-1185">Reference proteome</keyword>
<dbReference type="GO" id="GO:0003700">
    <property type="term" value="F:DNA-binding transcription factor activity"/>
    <property type="evidence" value="ECO:0007669"/>
    <property type="project" value="TreeGrafter"/>
</dbReference>
<keyword evidence="2" id="KW-0805">Transcription regulation</keyword>
<evidence type="ECO:0000256" key="3">
    <source>
        <dbReference type="ARBA" id="ARBA00023125"/>
    </source>
</evidence>
<evidence type="ECO:0000313" key="7">
    <source>
        <dbReference type="EMBL" id="MBM3094065.1"/>
    </source>
</evidence>
<evidence type="ECO:0000256" key="4">
    <source>
        <dbReference type="ARBA" id="ARBA00023163"/>
    </source>
</evidence>
<evidence type="ECO:0000256" key="2">
    <source>
        <dbReference type="ARBA" id="ARBA00023015"/>
    </source>
</evidence>
<reference evidence="7 8" key="1">
    <citation type="submission" date="2020-01" db="EMBL/GenBank/DDBJ databases">
        <title>Draft genome assembly of Ensifer adhaerens T173.</title>
        <authorList>
            <person name="Craig J.E."/>
            <person name="Stinchcombe J.R."/>
        </authorList>
    </citation>
    <scope>NUCLEOTIDE SEQUENCE [LARGE SCALE GENOMIC DNA]</scope>
    <source>
        <strain evidence="7 8">T173</strain>
    </source>
</reference>
<organism evidence="7 8">
    <name type="scientific">Ensifer canadensis</name>
    <dbReference type="NCBI Taxonomy" id="555315"/>
    <lineage>
        <taxon>Bacteria</taxon>
        <taxon>Pseudomonadati</taxon>
        <taxon>Pseudomonadota</taxon>
        <taxon>Alphaproteobacteria</taxon>
        <taxon>Hyphomicrobiales</taxon>
        <taxon>Rhizobiaceae</taxon>
        <taxon>Sinorhizobium/Ensifer group</taxon>
        <taxon>Ensifer</taxon>
    </lineage>
</organism>
<dbReference type="PANTHER" id="PTHR30346">
    <property type="entry name" value="TRANSCRIPTIONAL DUAL REGULATOR HCAR-RELATED"/>
    <property type="match status" value="1"/>
</dbReference>